<dbReference type="EMBL" id="JAPJDZ010000095">
    <property type="protein sequence ID" value="MDP5138092.1"/>
    <property type="molecule type" value="Genomic_DNA"/>
</dbReference>
<evidence type="ECO:0000256" key="1">
    <source>
        <dbReference type="SAM" id="MobiDB-lite"/>
    </source>
</evidence>
<dbReference type="RefSeq" id="WP_305977264.1">
    <property type="nucleotide sequence ID" value="NZ_JAPJDZ010000095.1"/>
</dbReference>
<keyword evidence="3" id="KW-1185">Reference proteome</keyword>
<gene>
    <name evidence="2" type="ORF">ORJ04_19270</name>
</gene>
<evidence type="ECO:0000313" key="2">
    <source>
        <dbReference type="EMBL" id="MDP5138092.1"/>
    </source>
</evidence>
<evidence type="ECO:0000313" key="3">
    <source>
        <dbReference type="Proteomes" id="UP001231109"/>
    </source>
</evidence>
<name>A0ABT9I3Y9_9GAMM</name>
<protein>
    <submittedName>
        <fullName evidence="2">Uncharacterized protein</fullName>
    </submittedName>
</protein>
<comment type="caution">
    <text evidence="2">The sequence shown here is derived from an EMBL/GenBank/DDBJ whole genome shotgun (WGS) entry which is preliminary data.</text>
</comment>
<organism evidence="2 3">
    <name type="scientific">Rheinheimera baltica</name>
    <dbReference type="NCBI Taxonomy" id="67576"/>
    <lineage>
        <taxon>Bacteria</taxon>
        <taxon>Pseudomonadati</taxon>
        <taxon>Pseudomonadota</taxon>
        <taxon>Gammaproteobacteria</taxon>
        <taxon>Chromatiales</taxon>
        <taxon>Chromatiaceae</taxon>
        <taxon>Rheinheimera</taxon>
    </lineage>
</organism>
<accession>A0ABT9I3Y9</accession>
<dbReference type="Proteomes" id="UP001231109">
    <property type="component" value="Unassembled WGS sequence"/>
</dbReference>
<proteinExistence type="predicted"/>
<sequence length="472" mass="53764">MKNSKLSWSLVNKEDLLDIFLGEFSIVNNSSRLPIRDVKEGKLTIGFTSDGSLFTGGNPHLLVLEDHLLSETMSWLRVFSGEMSPLSQFVRVVLRSDLDVFDLATEREWKHSYHQSERWASIAVGETLALAEGELDLRTMALSRLSYSFSLPIGRTSFNFNSEKSTRTCANRLRKIESEQRFGRRSISVEQLTPIWALADSNLLGRVSADEAVEIVLEYSAKYYNSYKNINQHFEIKSLANFNGLKSNSAEERVMAFNHLVAEIINRQSQGNIEGYAPILAAAAWMVGRGTSHVFLLKRIGKIVPISYVWFGLIAALCGPRGWDSAWLRTVKGAERLLKYEFNWTEVSNTDISWPEFSWLIDTFENSEQINSLPKMLPRTLAVEIVPGASVHLRLAGTAAEQENRPTEVQSEKESNLRNALSQFMYLTEKFKDLIEPNIHEKYIVRTNQNEQKQKSTEKKTRSTRTNREPKI</sequence>
<reference evidence="2 3" key="1">
    <citation type="submission" date="2022-11" db="EMBL/GenBank/DDBJ databases">
        <title>Viruses from the air-sea interface of a natural surface slick.</title>
        <authorList>
            <person name="Rahlff J."/>
            <person name="Holmfeldt K."/>
        </authorList>
    </citation>
    <scope>NUCLEOTIDE SEQUENCE [LARGE SCALE GENOMIC DNA]</scope>
    <source>
        <strain evidence="2 3">SMS4</strain>
    </source>
</reference>
<feature type="region of interest" description="Disordered" evidence="1">
    <location>
        <begin position="445"/>
        <end position="472"/>
    </location>
</feature>
<feature type="compositionally biased region" description="Basic and acidic residues" evidence="1">
    <location>
        <begin position="452"/>
        <end position="472"/>
    </location>
</feature>